<comment type="catalytic activity">
    <reaction evidence="9">
        <text>S-methyl-5'-thioadenosine + phosphate = 5-(methylsulfanyl)-alpha-D-ribose 1-phosphate + adenine</text>
        <dbReference type="Rhea" id="RHEA:11852"/>
        <dbReference type="ChEBI" id="CHEBI:16708"/>
        <dbReference type="ChEBI" id="CHEBI:17509"/>
        <dbReference type="ChEBI" id="CHEBI:43474"/>
        <dbReference type="ChEBI" id="CHEBI:58533"/>
        <dbReference type="EC" id="2.4.2.28"/>
    </reaction>
    <physiologicalReaction direction="left-to-right" evidence="9">
        <dbReference type="Rhea" id="RHEA:11853"/>
    </physiologicalReaction>
</comment>
<gene>
    <name evidence="11" type="primary">pgeF</name>
    <name evidence="11" type="ORF">C5O25_11840</name>
</gene>
<keyword evidence="12" id="KW-1185">Reference proteome</keyword>
<evidence type="ECO:0000256" key="7">
    <source>
        <dbReference type="ARBA" id="ARBA00047989"/>
    </source>
</evidence>
<evidence type="ECO:0000256" key="1">
    <source>
        <dbReference type="ARBA" id="ARBA00000553"/>
    </source>
</evidence>
<accession>A0A2V1IP24</accession>
<name>A0A2V1IP24_9BACT</name>
<dbReference type="PANTHER" id="PTHR30616">
    <property type="entry name" value="UNCHARACTERIZED PROTEIN YFIH"/>
    <property type="match status" value="1"/>
</dbReference>
<dbReference type="NCBIfam" id="TIGR00726">
    <property type="entry name" value="peptidoglycan editing factor PgeF"/>
    <property type="match status" value="1"/>
</dbReference>
<comment type="catalytic activity">
    <reaction evidence="7">
        <text>adenosine + H2O + H(+) = inosine + NH4(+)</text>
        <dbReference type="Rhea" id="RHEA:24408"/>
        <dbReference type="ChEBI" id="CHEBI:15377"/>
        <dbReference type="ChEBI" id="CHEBI:15378"/>
        <dbReference type="ChEBI" id="CHEBI:16335"/>
        <dbReference type="ChEBI" id="CHEBI:17596"/>
        <dbReference type="ChEBI" id="CHEBI:28938"/>
        <dbReference type="EC" id="3.5.4.4"/>
    </reaction>
    <physiologicalReaction direction="left-to-right" evidence="7">
        <dbReference type="Rhea" id="RHEA:24409"/>
    </physiologicalReaction>
</comment>
<dbReference type="GO" id="GO:0017061">
    <property type="term" value="F:S-methyl-5-thioadenosine phosphorylase activity"/>
    <property type="evidence" value="ECO:0007669"/>
    <property type="project" value="UniProtKB-EC"/>
</dbReference>
<dbReference type="PANTHER" id="PTHR30616:SF2">
    <property type="entry name" value="PURINE NUCLEOSIDE PHOSPHORYLASE LACC1"/>
    <property type="match status" value="1"/>
</dbReference>
<evidence type="ECO:0000256" key="3">
    <source>
        <dbReference type="ARBA" id="ARBA00022679"/>
    </source>
</evidence>
<comment type="catalytic activity">
    <reaction evidence="1">
        <text>inosine + phosphate = alpha-D-ribose 1-phosphate + hypoxanthine</text>
        <dbReference type="Rhea" id="RHEA:27646"/>
        <dbReference type="ChEBI" id="CHEBI:17368"/>
        <dbReference type="ChEBI" id="CHEBI:17596"/>
        <dbReference type="ChEBI" id="CHEBI:43474"/>
        <dbReference type="ChEBI" id="CHEBI:57720"/>
        <dbReference type="EC" id="2.4.2.1"/>
    </reaction>
    <physiologicalReaction direction="left-to-right" evidence="1">
        <dbReference type="Rhea" id="RHEA:27647"/>
    </physiologicalReaction>
</comment>
<dbReference type="Pfam" id="PF02578">
    <property type="entry name" value="Cu-oxidase_4"/>
    <property type="match status" value="1"/>
</dbReference>
<keyword evidence="5" id="KW-0378">Hydrolase</keyword>
<dbReference type="CDD" id="cd16833">
    <property type="entry name" value="YfiH"/>
    <property type="match status" value="1"/>
</dbReference>
<dbReference type="InterPro" id="IPR011324">
    <property type="entry name" value="Cytotoxic_necrot_fac-like_cat"/>
</dbReference>
<dbReference type="GO" id="GO:0016787">
    <property type="term" value="F:hydrolase activity"/>
    <property type="evidence" value="ECO:0007669"/>
    <property type="project" value="UniProtKB-KW"/>
</dbReference>
<organism evidence="11 12">
    <name type="scientific">Paramuribaculum intestinale</name>
    <dbReference type="NCBI Taxonomy" id="2094151"/>
    <lineage>
        <taxon>Bacteria</taxon>
        <taxon>Pseudomonadati</taxon>
        <taxon>Bacteroidota</taxon>
        <taxon>Bacteroidia</taxon>
        <taxon>Bacteroidales</taxon>
        <taxon>Muribaculaceae</taxon>
        <taxon>Paramuribaculum</taxon>
    </lineage>
</organism>
<dbReference type="AlphaFoldDB" id="A0A2V1IP24"/>
<protein>
    <recommendedName>
        <fullName evidence="10">Purine nucleoside phosphorylase</fullName>
    </recommendedName>
</protein>
<evidence type="ECO:0000256" key="10">
    <source>
        <dbReference type="RuleBase" id="RU361274"/>
    </source>
</evidence>
<reference evidence="12" key="1">
    <citation type="submission" date="2018-02" db="EMBL/GenBank/DDBJ databases">
        <authorList>
            <person name="Clavel T."/>
            <person name="Strowig T."/>
        </authorList>
    </citation>
    <scope>NUCLEOTIDE SEQUENCE [LARGE SCALE GENOMIC DNA]</scope>
    <source>
        <strain evidence="12">DSM 100764</strain>
    </source>
</reference>
<sequence>MGHPLGLRRRSLTTRRRRIPHHTTTMTPLPHITLNAGPNATALSTLRGATRPNDPYDGLNCCHYTGDTPQHIQTSRTLLARHLRIPLQKLIIPRQTHSANVATITHPDHIPPLTDTDALVTNLPSTPLLIHTADCVPIILHDPHTHIIAAIHAGWRGAIADITTHTVNAMTTLGAHPSHIIAAMGPAICPRCFETSPQIAAQFPPHLITYPHTTTPRPHADIPALIRLQLIKAGIPSHHISMPPLCTHCNPHILFSARHHTINSGRITTLILTNP</sequence>
<comment type="catalytic activity">
    <reaction evidence="8">
        <text>adenosine + phosphate = alpha-D-ribose 1-phosphate + adenine</text>
        <dbReference type="Rhea" id="RHEA:27642"/>
        <dbReference type="ChEBI" id="CHEBI:16335"/>
        <dbReference type="ChEBI" id="CHEBI:16708"/>
        <dbReference type="ChEBI" id="CHEBI:43474"/>
        <dbReference type="ChEBI" id="CHEBI:57720"/>
        <dbReference type="EC" id="2.4.2.1"/>
    </reaction>
    <physiologicalReaction direction="left-to-right" evidence="8">
        <dbReference type="Rhea" id="RHEA:27643"/>
    </physiologicalReaction>
</comment>
<keyword evidence="3" id="KW-0808">Transferase</keyword>
<evidence type="ECO:0000256" key="2">
    <source>
        <dbReference type="ARBA" id="ARBA00007353"/>
    </source>
</evidence>
<dbReference type="Proteomes" id="UP000244925">
    <property type="component" value="Unassembled WGS sequence"/>
</dbReference>
<comment type="caution">
    <text evidence="11">The sequence shown here is derived from an EMBL/GenBank/DDBJ whole genome shotgun (WGS) entry which is preliminary data.</text>
</comment>
<evidence type="ECO:0000313" key="12">
    <source>
        <dbReference type="Proteomes" id="UP000244925"/>
    </source>
</evidence>
<proteinExistence type="inferred from homology"/>
<keyword evidence="6" id="KW-0862">Zinc</keyword>
<evidence type="ECO:0000256" key="4">
    <source>
        <dbReference type="ARBA" id="ARBA00022723"/>
    </source>
</evidence>
<evidence type="ECO:0000256" key="8">
    <source>
        <dbReference type="ARBA" id="ARBA00048968"/>
    </source>
</evidence>
<dbReference type="SUPFAM" id="SSF64438">
    <property type="entry name" value="CNF1/YfiH-like putative cysteine hydrolases"/>
    <property type="match status" value="1"/>
</dbReference>
<evidence type="ECO:0000256" key="5">
    <source>
        <dbReference type="ARBA" id="ARBA00022801"/>
    </source>
</evidence>
<dbReference type="EMBL" id="PUBV01000041">
    <property type="protein sequence ID" value="PWB05980.1"/>
    <property type="molecule type" value="Genomic_DNA"/>
</dbReference>
<evidence type="ECO:0000256" key="6">
    <source>
        <dbReference type="ARBA" id="ARBA00022833"/>
    </source>
</evidence>
<evidence type="ECO:0000313" key="11">
    <source>
        <dbReference type="EMBL" id="PWB05980.1"/>
    </source>
</evidence>
<dbReference type="Gene3D" id="3.60.140.10">
    <property type="entry name" value="CNF1/YfiH-like putative cysteine hydrolases"/>
    <property type="match status" value="1"/>
</dbReference>
<dbReference type="InterPro" id="IPR003730">
    <property type="entry name" value="Cu_polyphenol_OxRdtase"/>
</dbReference>
<comment type="similarity">
    <text evidence="2 10">Belongs to the purine nucleoside phosphorylase YfiH/LACC1 family.</text>
</comment>
<keyword evidence="4" id="KW-0479">Metal-binding</keyword>
<dbReference type="GO" id="GO:0005507">
    <property type="term" value="F:copper ion binding"/>
    <property type="evidence" value="ECO:0007669"/>
    <property type="project" value="TreeGrafter"/>
</dbReference>
<evidence type="ECO:0000256" key="9">
    <source>
        <dbReference type="ARBA" id="ARBA00049893"/>
    </source>
</evidence>
<dbReference type="InterPro" id="IPR038371">
    <property type="entry name" value="Cu_polyphenol_OxRdtase_sf"/>
</dbReference>